<evidence type="ECO:0000313" key="2">
    <source>
        <dbReference type="Proteomes" id="UP000230595"/>
    </source>
</evidence>
<organism evidence="1 2">
    <name type="scientific">Candidatus Wolfebacteria bacterium CG02_land_8_20_14_3_00_37_12</name>
    <dbReference type="NCBI Taxonomy" id="1975066"/>
    <lineage>
        <taxon>Bacteria</taxon>
        <taxon>Candidatus Wolfeibacteriota</taxon>
    </lineage>
</organism>
<reference evidence="2" key="1">
    <citation type="submission" date="2017-09" db="EMBL/GenBank/DDBJ databases">
        <title>Depth-based differentiation of microbial function through sediment-hosted aquifers and enrichment of novel symbionts in the deep terrestrial subsurface.</title>
        <authorList>
            <person name="Probst A.J."/>
            <person name="Ladd B."/>
            <person name="Jarett J.K."/>
            <person name="Geller-Mcgrath D.E."/>
            <person name="Sieber C.M.K."/>
            <person name="Emerson J.B."/>
            <person name="Anantharaman K."/>
            <person name="Thomas B.C."/>
            <person name="Malmstrom R."/>
            <person name="Stieglmeier M."/>
            <person name="Klingl A."/>
            <person name="Woyke T."/>
            <person name="Ryan C.M."/>
            <person name="Banfield J.F."/>
        </authorList>
    </citation>
    <scope>NUCLEOTIDE SEQUENCE [LARGE SCALE GENOMIC DNA]</scope>
</reference>
<proteinExistence type="predicted"/>
<comment type="caution">
    <text evidence="1">The sequence shown here is derived from an EMBL/GenBank/DDBJ whole genome shotgun (WGS) entry which is preliminary data.</text>
</comment>
<dbReference type="EMBL" id="PEUH01000001">
    <property type="protein sequence ID" value="PIV32028.1"/>
    <property type="molecule type" value="Genomic_DNA"/>
</dbReference>
<accession>A0A2M7CQT2</accession>
<evidence type="ECO:0008006" key="3">
    <source>
        <dbReference type="Google" id="ProtNLM"/>
    </source>
</evidence>
<name>A0A2M7CQT2_9BACT</name>
<gene>
    <name evidence="1" type="ORF">COS33_00040</name>
</gene>
<dbReference type="AlphaFoldDB" id="A0A2M7CQT2"/>
<sequence>MEHRKQYDNKIILPRTERNEFPKGKTGLILCKDCNAVYYKKSWHRNLRNYKNLNENLPIKFSLCSACKMIQNKQFEGEIIIKNIPSKIFSELEHLIITFSRRAYERDPMDRLIAIKKNKSEMAITLTENQLAVKIAKKIKDTFKSAKWRIDMKISYSPQPSDVAYVKLEFFK</sequence>
<dbReference type="Proteomes" id="UP000230595">
    <property type="component" value="Unassembled WGS sequence"/>
</dbReference>
<evidence type="ECO:0000313" key="1">
    <source>
        <dbReference type="EMBL" id="PIV32028.1"/>
    </source>
</evidence>
<protein>
    <recommendedName>
        <fullName evidence="3">Nmd3 N-terminal domain-containing protein</fullName>
    </recommendedName>
</protein>